<evidence type="ECO:0000256" key="3">
    <source>
        <dbReference type="ARBA" id="ARBA00006753"/>
    </source>
</evidence>
<organism evidence="16 17">
    <name type="scientific">Enterococcus sulfureus ATCC 49903</name>
    <dbReference type="NCBI Taxonomy" id="1140003"/>
    <lineage>
        <taxon>Bacteria</taxon>
        <taxon>Bacillati</taxon>
        <taxon>Bacillota</taxon>
        <taxon>Bacilli</taxon>
        <taxon>Lactobacillales</taxon>
        <taxon>Enterococcaceae</taxon>
        <taxon>Enterococcus</taxon>
    </lineage>
</organism>
<comment type="pathway">
    <text evidence="1 12">Amino-acid biosynthesis; L-threonine biosynthesis; L-threonine from L-aspartate: step 3/5.</text>
</comment>
<dbReference type="GO" id="GO:0004412">
    <property type="term" value="F:homoserine dehydrogenase activity"/>
    <property type="evidence" value="ECO:0007669"/>
    <property type="project" value="UniProtKB-EC"/>
</dbReference>
<dbReference type="GO" id="GO:0009088">
    <property type="term" value="P:threonine biosynthetic process"/>
    <property type="evidence" value="ECO:0007669"/>
    <property type="project" value="UniProtKB-UniPathway"/>
</dbReference>
<keyword evidence="8 12" id="KW-0560">Oxidoreductase</keyword>
<dbReference type="PANTHER" id="PTHR43331:SF1">
    <property type="entry name" value="HOMOSERINE DEHYDROGENASE"/>
    <property type="match status" value="1"/>
</dbReference>
<accession>S0KT99</accession>
<keyword evidence="12" id="KW-0521">NADP</keyword>
<dbReference type="Pfam" id="PF00742">
    <property type="entry name" value="Homoserine_dh"/>
    <property type="match status" value="1"/>
</dbReference>
<dbReference type="UniPathway" id="UPA00050">
    <property type="reaction ID" value="UER00063"/>
</dbReference>
<dbReference type="Proteomes" id="UP000015961">
    <property type="component" value="Unassembled WGS sequence"/>
</dbReference>
<dbReference type="GO" id="GO:0009086">
    <property type="term" value="P:methionine biosynthetic process"/>
    <property type="evidence" value="ECO:0007669"/>
    <property type="project" value="UniProtKB-KW"/>
</dbReference>
<keyword evidence="9" id="KW-0915">Sodium</keyword>
<dbReference type="OrthoDB" id="9808167at2"/>
<dbReference type="SUPFAM" id="SSF55347">
    <property type="entry name" value="Glyceraldehyde-3-phosphate dehydrogenase-like, C-terminal domain"/>
    <property type="match status" value="1"/>
</dbReference>
<dbReference type="PROSITE" id="PS01042">
    <property type="entry name" value="HOMOSER_DHGENASE"/>
    <property type="match status" value="1"/>
</dbReference>
<dbReference type="AlphaFoldDB" id="S0KT99"/>
<evidence type="ECO:0000256" key="4">
    <source>
        <dbReference type="ARBA" id="ARBA00013213"/>
    </source>
</evidence>
<dbReference type="FunFam" id="3.30.360.10:FF:000005">
    <property type="entry name" value="Homoserine dehydrogenase"/>
    <property type="match status" value="1"/>
</dbReference>
<proteinExistence type="inferred from homology"/>
<comment type="catalytic activity">
    <reaction evidence="11">
        <text>L-homoserine + NADP(+) = L-aspartate 4-semialdehyde + NADPH + H(+)</text>
        <dbReference type="Rhea" id="RHEA:15761"/>
        <dbReference type="ChEBI" id="CHEBI:15378"/>
        <dbReference type="ChEBI" id="CHEBI:57476"/>
        <dbReference type="ChEBI" id="CHEBI:57783"/>
        <dbReference type="ChEBI" id="CHEBI:58349"/>
        <dbReference type="ChEBI" id="CHEBI:537519"/>
        <dbReference type="EC" id="1.1.1.3"/>
    </reaction>
    <physiologicalReaction direction="right-to-left" evidence="11">
        <dbReference type="Rhea" id="RHEA:15763"/>
    </physiologicalReaction>
</comment>
<keyword evidence="6 12" id="KW-0028">Amino-acid biosynthesis</keyword>
<evidence type="ECO:0000256" key="7">
    <source>
        <dbReference type="ARBA" id="ARBA00022697"/>
    </source>
</evidence>
<dbReference type="InterPro" id="IPR001342">
    <property type="entry name" value="HDH_cat"/>
</dbReference>
<evidence type="ECO:0000313" key="17">
    <source>
        <dbReference type="Proteomes" id="UP000015961"/>
    </source>
</evidence>
<feature type="domain" description="Homoserine dehydrogenase catalytic" evidence="14">
    <location>
        <begin position="142"/>
        <end position="319"/>
    </location>
</feature>
<comment type="pathway">
    <text evidence="2 12">Amino-acid biosynthesis; L-methionine biosynthesis via de novo pathway; L-homoserine from L-aspartate: step 3/3.</text>
</comment>
<feature type="domain" description="Aspartate/homoserine dehydrogenase NAD-binding" evidence="15">
    <location>
        <begin position="12"/>
        <end position="134"/>
    </location>
</feature>
<gene>
    <name evidence="16" type="ORF">I573_01852</name>
</gene>
<dbReference type="Gene3D" id="3.30.360.10">
    <property type="entry name" value="Dihydrodipicolinate Reductase, domain 2"/>
    <property type="match status" value="1"/>
</dbReference>
<evidence type="ECO:0000256" key="1">
    <source>
        <dbReference type="ARBA" id="ARBA00005056"/>
    </source>
</evidence>
<dbReference type="eggNOG" id="COG0460">
    <property type="taxonomic scope" value="Bacteria"/>
</dbReference>
<dbReference type="STRING" id="1140003.OMY_00826"/>
<comment type="caution">
    <text evidence="16">The sequence shown here is derived from an EMBL/GenBank/DDBJ whole genome shotgun (WGS) entry which is preliminary data.</text>
</comment>
<evidence type="ECO:0000256" key="9">
    <source>
        <dbReference type="ARBA" id="ARBA00023053"/>
    </source>
</evidence>
<dbReference type="EMBL" id="ASWO01000005">
    <property type="protein sequence ID" value="EOT84125.1"/>
    <property type="molecule type" value="Genomic_DNA"/>
</dbReference>
<evidence type="ECO:0000256" key="13">
    <source>
        <dbReference type="RuleBase" id="RU004171"/>
    </source>
</evidence>
<dbReference type="PANTHER" id="PTHR43331">
    <property type="entry name" value="HOMOSERINE DEHYDROGENASE"/>
    <property type="match status" value="1"/>
</dbReference>
<dbReference type="InterPro" id="IPR005106">
    <property type="entry name" value="Asp/hSer_DH_NAD-bd"/>
</dbReference>
<protein>
    <recommendedName>
        <fullName evidence="5 12">Homoserine dehydrogenase</fullName>
        <ecNumber evidence="4 12">1.1.1.3</ecNumber>
    </recommendedName>
</protein>
<keyword evidence="17" id="KW-1185">Reference proteome</keyword>
<dbReference type="RefSeq" id="WP_016185281.1">
    <property type="nucleotide sequence ID" value="NZ_ASWO01000005.1"/>
</dbReference>
<evidence type="ECO:0000256" key="6">
    <source>
        <dbReference type="ARBA" id="ARBA00022605"/>
    </source>
</evidence>
<sequence>MEEKPLNIAVLGLGSVGSKTVELLEQHQERIQQKIKRPVRVKWALVRSTTQTDKIKLAKRFDVLLTDSIDSILHDSEVELVIELLGRIEPAKTYIEACLAHKKSVITANKDLIATHGVTLQELACKQNVALLYEASVGGGIPIIHTLRQQFAFDPIIQMTGILNGTTNFILTKMLEEDLSYEHALSLAQELGYAESDPFNDVSGTDAAYKLLVLAQVAYGVSPKLSQIHLTGIELLTKESLQVAKQFGYKIKLLNRLTYRQQAFELIVAPMLLEEHQLLAQIDQETNALMIQSTQIGTTFLSGPGAGAAPTASSVLTDIFVYATSSTSSHYVSDQDVAVEAYPKQYGIFFKQPTRVKKFTNEQLDWIETIEHKEIHEQTYTMVTTKKILSEEKTQLVEQIESITPVLMCLDRIESTEKEGGQ</sequence>
<dbReference type="GO" id="GO:0050661">
    <property type="term" value="F:NADP binding"/>
    <property type="evidence" value="ECO:0007669"/>
    <property type="project" value="InterPro"/>
</dbReference>
<evidence type="ECO:0000259" key="14">
    <source>
        <dbReference type="Pfam" id="PF00742"/>
    </source>
</evidence>
<dbReference type="UniPathway" id="UPA00051">
    <property type="reaction ID" value="UER00465"/>
</dbReference>
<dbReference type="InterPro" id="IPR036291">
    <property type="entry name" value="NAD(P)-bd_dom_sf"/>
</dbReference>
<dbReference type="EC" id="1.1.1.3" evidence="4 12"/>
<evidence type="ECO:0000256" key="12">
    <source>
        <dbReference type="RuleBase" id="RU000579"/>
    </source>
</evidence>
<evidence type="ECO:0000259" key="15">
    <source>
        <dbReference type="Pfam" id="PF03447"/>
    </source>
</evidence>
<evidence type="ECO:0000256" key="8">
    <source>
        <dbReference type="ARBA" id="ARBA00023002"/>
    </source>
</evidence>
<reference evidence="16 17" key="1">
    <citation type="submission" date="2013-03" db="EMBL/GenBank/DDBJ databases">
        <title>The Genome Sequence of Enterococcus sulfureus ATCC_49903 (PacBio/Illumina hybrid assembly).</title>
        <authorList>
            <consortium name="The Broad Institute Genomics Platform"/>
            <consortium name="The Broad Institute Genome Sequencing Center for Infectious Disease"/>
            <person name="Earl A."/>
            <person name="Russ C."/>
            <person name="Gilmore M."/>
            <person name="Surin D."/>
            <person name="Walker B."/>
            <person name="Young S."/>
            <person name="Zeng Q."/>
            <person name="Gargeya S."/>
            <person name="Fitzgerald M."/>
            <person name="Haas B."/>
            <person name="Abouelleil A."/>
            <person name="Allen A.W."/>
            <person name="Alvarado L."/>
            <person name="Arachchi H.M."/>
            <person name="Berlin A.M."/>
            <person name="Chapman S.B."/>
            <person name="Gainer-Dewar J."/>
            <person name="Goldberg J."/>
            <person name="Griggs A."/>
            <person name="Gujja S."/>
            <person name="Hansen M."/>
            <person name="Howarth C."/>
            <person name="Imamovic A."/>
            <person name="Ireland A."/>
            <person name="Larimer J."/>
            <person name="McCowan C."/>
            <person name="Murphy C."/>
            <person name="Pearson M."/>
            <person name="Poon T.W."/>
            <person name="Priest M."/>
            <person name="Roberts A."/>
            <person name="Saif S."/>
            <person name="Shea T."/>
            <person name="Sisk P."/>
            <person name="Sykes S."/>
            <person name="Wortman J."/>
            <person name="Nusbaum C."/>
            <person name="Birren B."/>
        </authorList>
    </citation>
    <scope>NUCLEOTIDE SEQUENCE [LARGE SCALE GENOMIC DNA]</scope>
    <source>
        <strain evidence="16 17">ATCC 49903</strain>
    </source>
</reference>
<dbReference type="Pfam" id="PF03447">
    <property type="entry name" value="NAD_binding_3"/>
    <property type="match status" value="1"/>
</dbReference>
<dbReference type="NCBIfam" id="NF004976">
    <property type="entry name" value="PRK06349.1"/>
    <property type="match status" value="1"/>
</dbReference>
<dbReference type="PATRIC" id="fig|1140003.3.peg.783"/>
<keyword evidence="10 12" id="KW-0486">Methionine biosynthesis</keyword>
<evidence type="ECO:0000313" key="16">
    <source>
        <dbReference type="EMBL" id="EOT84125.1"/>
    </source>
</evidence>
<dbReference type="Gene3D" id="3.40.50.720">
    <property type="entry name" value="NAD(P)-binding Rossmann-like Domain"/>
    <property type="match status" value="1"/>
</dbReference>
<name>S0KT99_9ENTE</name>
<keyword evidence="7 12" id="KW-0791">Threonine biosynthesis</keyword>
<comment type="similarity">
    <text evidence="3 13">Belongs to the homoserine dehydrogenase family.</text>
</comment>
<evidence type="ECO:0000256" key="10">
    <source>
        <dbReference type="ARBA" id="ARBA00023167"/>
    </source>
</evidence>
<evidence type="ECO:0000256" key="5">
    <source>
        <dbReference type="ARBA" id="ARBA00013376"/>
    </source>
</evidence>
<evidence type="ECO:0000256" key="11">
    <source>
        <dbReference type="ARBA" id="ARBA00048841"/>
    </source>
</evidence>
<dbReference type="InterPro" id="IPR019811">
    <property type="entry name" value="HDH_CS"/>
</dbReference>
<dbReference type="SUPFAM" id="SSF51735">
    <property type="entry name" value="NAD(P)-binding Rossmann-fold domains"/>
    <property type="match status" value="1"/>
</dbReference>
<evidence type="ECO:0000256" key="2">
    <source>
        <dbReference type="ARBA" id="ARBA00005062"/>
    </source>
</evidence>